<accession>A0ABY4L6Z4</accession>
<proteinExistence type="predicted"/>
<sequence>MGRLLRRLFQRRTSDAGRMSLGAGTALCFTGIFALVTGVQVVSTADVGTAGGGFRSGDIPYHAADIPPGSLVDCGTAGRVTELTCNAYRTILANYPEFDRPGWRGCLRTGDSGDHGAGKACDFMTNVNGSRGTAEQNALGFDLARWLMANHEQMGIKYLIWHQRIWNPGPGFRDPPCVDETRPETFAQSCWRLMEDRGSNTQNHYDHVHVSFLH</sequence>
<evidence type="ECO:0000313" key="3">
    <source>
        <dbReference type="Proteomes" id="UP000832041"/>
    </source>
</evidence>
<feature type="domain" description="ARB-07466-like C-terminal" evidence="1">
    <location>
        <begin position="77"/>
        <end position="205"/>
    </location>
</feature>
<dbReference type="RefSeq" id="WP_248590518.1">
    <property type="nucleotide sequence ID" value="NZ_BAABEB010000005.1"/>
</dbReference>
<reference evidence="2 3" key="1">
    <citation type="submission" date="2020-04" db="EMBL/GenBank/DDBJ databases">
        <title>Thermobifida alba genome sequencing and assembly.</title>
        <authorList>
            <person name="Luzics S."/>
            <person name="Horvath B."/>
            <person name="Nagy I."/>
            <person name="Toth A."/>
            <person name="Nagy I."/>
            <person name="Kukolya J."/>
        </authorList>
    </citation>
    <scope>NUCLEOTIDE SEQUENCE [LARGE SCALE GENOMIC DNA]</scope>
    <source>
        <strain evidence="2 3">DSM 43795</strain>
    </source>
</reference>
<dbReference type="EMBL" id="CP051627">
    <property type="protein sequence ID" value="UPT22038.1"/>
    <property type="molecule type" value="Genomic_DNA"/>
</dbReference>
<evidence type="ECO:0000259" key="1">
    <source>
        <dbReference type="Pfam" id="PF26571"/>
    </source>
</evidence>
<dbReference type="Proteomes" id="UP000832041">
    <property type="component" value="Chromosome"/>
</dbReference>
<protein>
    <recommendedName>
        <fullName evidence="1">ARB-07466-like C-terminal domain-containing protein</fullName>
    </recommendedName>
</protein>
<organism evidence="2 3">
    <name type="scientific">Thermobifida alba</name>
    <name type="common">Thermomonospora alba</name>
    <dbReference type="NCBI Taxonomy" id="53522"/>
    <lineage>
        <taxon>Bacteria</taxon>
        <taxon>Bacillati</taxon>
        <taxon>Actinomycetota</taxon>
        <taxon>Actinomycetes</taxon>
        <taxon>Streptosporangiales</taxon>
        <taxon>Nocardiopsidaceae</taxon>
        <taxon>Thermobifida</taxon>
    </lineage>
</organism>
<gene>
    <name evidence="2" type="ORF">FOF52_14585</name>
</gene>
<dbReference type="Pfam" id="PF26571">
    <property type="entry name" value="VldE"/>
    <property type="match status" value="1"/>
</dbReference>
<evidence type="ECO:0000313" key="2">
    <source>
        <dbReference type="EMBL" id="UPT22038.1"/>
    </source>
</evidence>
<dbReference type="InterPro" id="IPR058593">
    <property type="entry name" value="ARB_07466-like_C"/>
</dbReference>
<name>A0ABY4L6Z4_THEAE</name>
<keyword evidence="3" id="KW-1185">Reference proteome</keyword>